<accession>A0ABZ0UVJ5</accession>
<sequence>MRCIIIIIFLLFTNNVSAHQHGQAEEKIEQRARELLQNIFNDNSEHVTNKLNPALNEIQSSQSPRATVVSCSDSRVQSSTIDNTPINDLFYIRNIGNQIDTAIGSVKYGVRYLHTPVLLIIGHVGCGAVEAALGDYKQKPKAIRQELYTFDFPTNITAKDGVIHNVHNQVAIALKLFEEEIKKNKLVVIGTVYDFKNEYKMGYNRLILLNINGEKDPKVITKSKYLRGTKNVVVGVE</sequence>
<dbReference type="PANTHER" id="PTHR11002">
    <property type="entry name" value="CARBONIC ANHYDRASE"/>
    <property type="match status" value="1"/>
</dbReference>
<reference evidence="9 10" key="1">
    <citation type="submission" date="2022-10" db="EMBL/GenBank/DDBJ databases">
        <title>Host association and intracellularity evolved multiple times independently in the Rickettsiales.</title>
        <authorList>
            <person name="Castelli M."/>
            <person name="Nardi T."/>
            <person name="Gammuto L."/>
            <person name="Bellinzona G."/>
            <person name="Sabaneyeva E."/>
            <person name="Potekhin A."/>
            <person name="Serra V."/>
            <person name="Petroni G."/>
            <person name="Sassera D."/>
        </authorList>
    </citation>
    <scope>NUCLEOTIDE SEQUENCE [LARGE SCALE GENOMIC DNA]</scope>
    <source>
        <strain evidence="9 10">Kr 154-4</strain>
    </source>
</reference>
<evidence type="ECO:0000313" key="9">
    <source>
        <dbReference type="EMBL" id="WPY00939.1"/>
    </source>
</evidence>
<feature type="signal peptide" evidence="8">
    <location>
        <begin position="1"/>
        <end position="18"/>
    </location>
</feature>
<proteinExistence type="inferred from homology"/>
<dbReference type="EC" id="4.2.1.1" evidence="3"/>
<dbReference type="InterPro" id="IPR036874">
    <property type="entry name" value="Carbonic_anhydrase_sf"/>
</dbReference>
<dbReference type="Pfam" id="PF00484">
    <property type="entry name" value="Pro_CA"/>
    <property type="match status" value="1"/>
</dbReference>
<evidence type="ECO:0000256" key="5">
    <source>
        <dbReference type="ARBA" id="ARBA00022833"/>
    </source>
</evidence>
<protein>
    <recommendedName>
        <fullName evidence="3">carbonic anhydrase</fullName>
        <ecNumber evidence="3">4.2.1.1</ecNumber>
    </recommendedName>
</protein>
<feature type="chain" id="PRO_5045702400" description="carbonic anhydrase" evidence="8">
    <location>
        <begin position="19"/>
        <end position="237"/>
    </location>
</feature>
<evidence type="ECO:0000256" key="2">
    <source>
        <dbReference type="ARBA" id="ARBA00006217"/>
    </source>
</evidence>
<keyword evidence="8" id="KW-0732">Signal</keyword>
<comment type="similarity">
    <text evidence="2">Belongs to the beta-class carbonic anhydrase family.</text>
</comment>
<evidence type="ECO:0000256" key="4">
    <source>
        <dbReference type="ARBA" id="ARBA00022723"/>
    </source>
</evidence>
<dbReference type="Gene3D" id="3.40.1050.10">
    <property type="entry name" value="Carbonic anhydrase"/>
    <property type="match status" value="1"/>
</dbReference>
<dbReference type="Proteomes" id="UP001326613">
    <property type="component" value="Chromosome"/>
</dbReference>
<evidence type="ECO:0000256" key="1">
    <source>
        <dbReference type="ARBA" id="ARBA00001947"/>
    </source>
</evidence>
<evidence type="ECO:0000256" key="8">
    <source>
        <dbReference type="SAM" id="SignalP"/>
    </source>
</evidence>
<evidence type="ECO:0000313" key="10">
    <source>
        <dbReference type="Proteomes" id="UP001326613"/>
    </source>
</evidence>
<dbReference type="EMBL" id="CP112932">
    <property type="protein sequence ID" value="WPY00939.1"/>
    <property type="molecule type" value="Genomic_DNA"/>
</dbReference>
<comment type="cofactor">
    <cofactor evidence="1">
        <name>Zn(2+)</name>
        <dbReference type="ChEBI" id="CHEBI:29105"/>
    </cofactor>
</comment>
<keyword evidence="6" id="KW-0456">Lyase</keyword>
<dbReference type="SUPFAM" id="SSF53056">
    <property type="entry name" value="beta-carbonic anhydrase, cab"/>
    <property type="match status" value="1"/>
</dbReference>
<keyword evidence="5" id="KW-0862">Zinc</keyword>
<dbReference type="SMART" id="SM00947">
    <property type="entry name" value="Pro_CA"/>
    <property type="match status" value="1"/>
</dbReference>
<comment type="catalytic activity">
    <reaction evidence="7">
        <text>hydrogencarbonate + H(+) = CO2 + H2O</text>
        <dbReference type="Rhea" id="RHEA:10748"/>
        <dbReference type="ChEBI" id="CHEBI:15377"/>
        <dbReference type="ChEBI" id="CHEBI:15378"/>
        <dbReference type="ChEBI" id="CHEBI:16526"/>
        <dbReference type="ChEBI" id="CHEBI:17544"/>
        <dbReference type="EC" id="4.2.1.1"/>
    </reaction>
</comment>
<evidence type="ECO:0000256" key="6">
    <source>
        <dbReference type="ARBA" id="ARBA00023239"/>
    </source>
</evidence>
<evidence type="ECO:0000256" key="3">
    <source>
        <dbReference type="ARBA" id="ARBA00012925"/>
    </source>
</evidence>
<dbReference type="PANTHER" id="PTHR11002:SF76">
    <property type="entry name" value="CARBONIC ANHYDRASE"/>
    <property type="match status" value="1"/>
</dbReference>
<dbReference type="InterPro" id="IPR001765">
    <property type="entry name" value="Carbonic_anhydrase"/>
</dbReference>
<name>A0ABZ0UVJ5_9RICK</name>
<evidence type="ECO:0000256" key="7">
    <source>
        <dbReference type="ARBA" id="ARBA00048348"/>
    </source>
</evidence>
<organism evidence="9 10">
    <name type="scientific">Candidatus Trichorickettsia mobilis</name>
    <dbReference type="NCBI Taxonomy" id="1346319"/>
    <lineage>
        <taxon>Bacteria</taxon>
        <taxon>Pseudomonadati</taxon>
        <taxon>Pseudomonadota</taxon>
        <taxon>Alphaproteobacteria</taxon>
        <taxon>Rickettsiales</taxon>
        <taxon>Rickettsiaceae</taxon>
        <taxon>Rickettsieae</taxon>
        <taxon>Candidatus Trichorickettsia</taxon>
    </lineage>
</organism>
<gene>
    <name evidence="9" type="ORF">Trichorick_00829</name>
</gene>
<keyword evidence="10" id="KW-1185">Reference proteome</keyword>
<dbReference type="RefSeq" id="WP_323737762.1">
    <property type="nucleotide sequence ID" value="NZ_CP112932.1"/>
</dbReference>
<keyword evidence="4" id="KW-0479">Metal-binding</keyword>